<evidence type="ECO:0000313" key="2">
    <source>
        <dbReference type="EMBL" id="KAH7138618.1"/>
    </source>
</evidence>
<dbReference type="OrthoDB" id="9983241at2759"/>
<protein>
    <submittedName>
        <fullName evidence="2">Secreted protein</fullName>
    </submittedName>
</protein>
<dbReference type="PROSITE" id="PS51257">
    <property type="entry name" value="PROKAR_LIPOPROTEIN"/>
    <property type="match status" value="1"/>
</dbReference>
<comment type="caution">
    <text evidence="2">The sequence shown here is derived from an EMBL/GenBank/DDBJ whole genome shotgun (WGS) entry which is preliminary data.</text>
</comment>
<dbReference type="AlphaFoldDB" id="A0A9P9IWU9"/>
<feature type="chain" id="PRO_5040356326" evidence="1">
    <location>
        <begin position="27"/>
        <end position="381"/>
    </location>
</feature>
<reference evidence="2" key="1">
    <citation type="journal article" date="2021" name="Nat. Commun.">
        <title>Genetic determinants of endophytism in the Arabidopsis root mycobiome.</title>
        <authorList>
            <person name="Mesny F."/>
            <person name="Miyauchi S."/>
            <person name="Thiergart T."/>
            <person name="Pickel B."/>
            <person name="Atanasova L."/>
            <person name="Karlsson M."/>
            <person name="Huettel B."/>
            <person name="Barry K.W."/>
            <person name="Haridas S."/>
            <person name="Chen C."/>
            <person name="Bauer D."/>
            <person name="Andreopoulos W."/>
            <person name="Pangilinan J."/>
            <person name="LaButti K."/>
            <person name="Riley R."/>
            <person name="Lipzen A."/>
            <person name="Clum A."/>
            <person name="Drula E."/>
            <person name="Henrissat B."/>
            <person name="Kohler A."/>
            <person name="Grigoriev I.V."/>
            <person name="Martin F.M."/>
            <person name="Hacquard S."/>
        </authorList>
    </citation>
    <scope>NUCLEOTIDE SEQUENCE</scope>
    <source>
        <strain evidence="2">MPI-CAGE-CH-0243</strain>
    </source>
</reference>
<evidence type="ECO:0000256" key="1">
    <source>
        <dbReference type="SAM" id="SignalP"/>
    </source>
</evidence>
<name>A0A9P9IWU9_9PLEO</name>
<feature type="signal peptide" evidence="1">
    <location>
        <begin position="1"/>
        <end position="26"/>
    </location>
</feature>
<keyword evidence="3" id="KW-1185">Reference proteome</keyword>
<proteinExistence type="predicted"/>
<accession>A0A9P9IWU9</accession>
<dbReference type="Proteomes" id="UP000700596">
    <property type="component" value="Unassembled WGS sequence"/>
</dbReference>
<keyword evidence="1" id="KW-0732">Signal</keyword>
<evidence type="ECO:0000313" key="3">
    <source>
        <dbReference type="Proteomes" id="UP000700596"/>
    </source>
</evidence>
<dbReference type="EMBL" id="JAGMWT010000001">
    <property type="protein sequence ID" value="KAH7138618.1"/>
    <property type="molecule type" value="Genomic_DNA"/>
</dbReference>
<organism evidence="2 3">
    <name type="scientific">Dendryphion nanum</name>
    <dbReference type="NCBI Taxonomy" id="256645"/>
    <lineage>
        <taxon>Eukaryota</taxon>
        <taxon>Fungi</taxon>
        <taxon>Dikarya</taxon>
        <taxon>Ascomycota</taxon>
        <taxon>Pezizomycotina</taxon>
        <taxon>Dothideomycetes</taxon>
        <taxon>Pleosporomycetidae</taxon>
        <taxon>Pleosporales</taxon>
        <taxon>Torulaceae</taxon>
        <taxon>Dendryphion</taxon>
    </lineage>
</organism>
<sequence length="381" mass="42084">MKMFTSRLSNLAAFSILLACPAFAAWDNLTLSDYKLKEGGYSSVIAALDEALPNVKVADILADLNHDNPGTTPNVKHLVSSSGYSWESSSDFDDRGTEKWYPQGITTSADAYDKGEYEGNRVQLISWHSDNYDDGKRGARVTFVKQSSSRNKKYRHVLLVRPKGTDDFEAIKGLHAGGIMWYGNLVYVVDTTGGLRVFDLNHIYKVDGSIKDSDGKQSNGKYGAWGYGYVLPQVRSYNWQSKSGVTDLRFSFISLDRTTTPDSILVGEYHATRTDCRFIRWDIDYTDRLLKTSGGIATASQAVSHGNTKIQGAATINGKFFLTQSGGDLISWSWNGGKKTTADTFPSVPEDLSYEKGVGLWTLMEAPGSNRQVFAIDPSNF</sequence>
<gene>
    <name evidence="2" type="ORF">B0J11DRAFT_20890</name>
</gene>